<dbReference type="GO" id="GO:0005634">
    <property type="term" value="C:nucleus"/>
    <property type="evidence" value="ECO:0007669"/>
    <property type="project" value="UniProtKB-SubCell"/>
</dbReference>
<evidence type="ECO:0000256" key="2">
    <source>
        <dbReference type="ARBA" id="ARBA00022723"/>
    </source>
</evidence>
<comment type="caution">
    <text evidence="8">The sequence shown here is derived from an EMBL/GenBank/DDBJ whole genome shotgun (WGS) entry which is preliminary data.</text>
</comment>
<dbReference type="InterPro" id="IPR007219">
    <property type="entry name" value="XnlR_reg_dom"/>
</dbReference>
<dbReference type="GeneID" id="36558398"/>
<dbReference type="AlphaFoldDB" id="A0A2I2GAP2"/>
<dbReference type="PANTHER" id="PTHR46910">
    <property type="entry name" value="TRANSCRIPTION FACTOR PDR1"/>
    <property type="match status" value="1"/>
</dbReference>
<evidence type="ECO:0000256" key="5">
    <source>
        <dbReference type="ARBA" id="ARBA00023163"/>
    </source>
</evidence>
<evidence type="ECO:0000256" key="4">
    <source>
        <dbReference type="ARBA" id="ARBA00023125"/>
    </source>
</evidence>
<dbReference type="Pfam" id="PF04082">
    <property type="entry name" value="Fungal_trans"/>
    <property type="match status" value="1"/>
</dbReference>
<dbReference type="VEuPathDB" id="FungiDB:P170DRAFT_445370"/>
<dbReference type="OrthoDB" id="39175at2759"/>
<keyword evidence="2" id="KW-0479">Metal-binding</keyword>
<dbReference type="GO" id="GO:0008270">
    <property type="term" value="F:zinc ion binding"/>
    <property type="evidence" value="ECO:0007669"/>
    <property type="project" value="InterPro"/>
</dbReference>
<dbReference type="InterPro" id="IPR050987">
    <property type="entry name" value="AtrR-like"/>
</dbReference>
<evidence type="ECO:0000256" key="6">
    <source>
        <dbReference type="ARBA" id="ARBA00023242"/>
    </source>
</evidence>
<dbReference type="RefSeq" id="XP_024705251.1">
    <property type="nucleotide sequence ID" value="XM_024850699.1"/>
</dbReference>
<evidence type="ECO:0000313" key="9">
    <source>
        <dbReference type="Proteomes" id="UP000234275"/>
    </source>
</evidence>
<keyword evidence="4" id="KW-0238">DNA-binding</keyword>
<protein>
    <recommendedName>
        <fullName evidence="7">Xylanolytic transcriptional activator regulatory domain-containing protein</fullName>
    </recommendedName>
</protein>
<organism evidence="8 9">
    <name type="scientific">Aspergillus steynii IBT 23096</name>
    <dbReference type="NCBI Taxonomy" id="1392250"/>
    <lineage>
        <taxon>Eukaryota</taxon>
        <taxon>Fungi</taxon>
        <taxon>Dikarya</taxon>
        <taxon>Ascomycota</taxon>
        <taxon>Pezizomycotina</taxon>
        <taxon>Eurotiomycetes</taxon>
        <taxon>Eurotiomycetidae</taxon>
        <taxon>Eurotiales</taxon>
        <taxon>Aspergillaceae</taxon>
        <taxon>Aspergillus</taxon>
        <taxon>Aspergillus subgen. Circumdati</taxon>
    </lineage>
</organism>
<dbReference type="GO" id="GO:0006351">
    <property type="term" value="P:DNA-templated transcription"/>
    <property type="evidence" value="ECO:0007669"/>
    <property type="project" value="InterPro"/>
</dbReference>
<dbReference type="GO" id="GO:0003700">
    <property type="term" value="F:DNA-binding transcription factor activity"/>
    <property type="evidence" value="ECO:0007669"/>
    <property type="project" value="InterPro"/>
</dbReference>
<dbReference type="EMBL" id="MSFO01000003">
    <property type="protein sequence ID" value="PLB49949.1"/>
    <property type="molecule type" value="Genomic_DNA"/>
</dbReference>
<keyword evidence="3" id="KW-0805">Transcription regulation</keyword>
<evidence type="ECO:0000256" key="3">
    <source>
        <dbReference type="ARBA" id="ARBA00023015"/>
    </source>
</evidence>
<keyword evidence="6" id="KW-0539">Nucleus</keyword>
<dbReference type="PANTHER" id="PTHR46910:SF3">
    <property type="entry name" value="HALOTOLERANCE PROTEIN 9-RELATED"/>
    <property type="match status" value="1"/>
</dbReference>
<dbReference type="Proteomes" id="UP000234275">
    <property type="component" value="Unassembled WGS sequence"/>
</dbReference>
<keyword evidence="9" id="KW-1185">Reference proteome</keyword>
<name>A0A2I2GAP2_9EURO</name>
<dbReference type="GO" id="GO:0003677">
    <property type="term" value="F:DNA binding"/>
    <property type="evidence" value="ECO:0007669"/>
    <property type="project" value="UniProtKB-KW"/>
</dbReference>
<evidence type="ECO:0000259" key="7">
    <source>
        <dbReference type="Pfam" id="PF04082"/>
    </source>
</evidence>
<sequence>MQLLRQYTVSSSSRILGLLHHSIDNLDPIPTLPPPHGNGTQATVDQPSLYIDYLIENQEATGQAHDLDIPFKLGNNGLERVLERVSRFIDDRYERFQSDPIVATMWAKPDELPVVSTETARVYVNTYFSQVHPVYPFLDRAVFEQRISLPEMAEDLAADKHWTALYYTVLALGCQYHGGGAFEPRKGEAWKFYQMALSLFPDIIISKKSLVSVQAIFALNLSYMHIDSLLITEAARIAQSMEMNEASKRPDRDARYRTFWVIYILEKTLAFTHSKTSVIMDCNVGCPIPTVPEAIFGDYNWLLASAGFARIASRAYEGLFSLSATRNSEEICYQKLDVMNELLQRWRQSIPLPFRPGEKFRAQSFHNASEIHIALRTHYYYYDALIALCRLTLQLGKRRNGPREIRSKKVLMQATRSIIELCRHIDMESYTPVYILALLPLTAMFILFDFVVHNPAHSETSSNLALLEVAGGHFSRLEYVTGGSLPSSILAEFAYLARTFVRSYQCQKEEDQSVANGISAPLDTQESTPLHLSSFDNMTPEVGFPPGFNVMDLFGTSVPFDQYFLFDTV</sequence>
<dbReference type="STRING" id="1392250.A0A2I2GAP2"/>
<feature type="domain" description="Xylanolytic transcriptional activator regulatory" evidence="7">
    <location>
        <begin position="125"/>
        <end position="291"/>
    </location>
</feature>
<gene>
    <name evidence="8" type="ORF">P170DRAFT_445370</name>
</gene>
<evidence type="ECO:0000313" key="8">
    <source>
        <dbReference type="EMBL" id="PLB49949.1"/>
    </source>
</evidence>
<proteinExistence type="predicted"/>
<reference evidence="8 9" key="1">
    <citation type="submission" date="2016-12" db="EMBL/GenBank/DDBJ databases">
        <title>The genomes of Aspergillus section Nigri reveals drivers in fungal speciation.</title>
        <authorList>
            <consortium name="DOE Joint Genome Institute"/>
            <person name="Vesth T.C."/>
            <person name="Nybo J."/>
            <person name="Theobald S."/>
            <person name="Brandl J."/>
            <person name="Frisvad J.C."/>
            <person name="Nielsen K.F."/>
            <person name="Lyhne E.K."/>
            <person name="Kogle M.E."/>
            <person name="Kuo A."/>
            <person name="Riley R."/>
            <person name="Clum A."/>
            <person name="Nolan M."/>
            <person name="Lipzen A."/>
            <person name="Salamov A."/>
            <person name="Henrissat B."/>
            <person name="Wiebenga A."/>
            <person name="De Vries R.P."/>
            <person name="Grigoriev I.V."/>
            <person name="Mortensen U.H."/>
            <person name="Andersen M.R."/>
            <person name="Baker S.E."/>
        </authorList>
    </citation>
    <scope>NUCLEOTIDE SEQUENCE [LARGE SCALE GENOMIC DNA]</scope>
    <source>
        <strain evidence="8 9">IBT 23096</strain>
    </source>
</reference>
<keyword evidence="5" id="KW-0804">Transcription</keyword>
<accession>A0A2I2GAP2</accession>
<evidence type="ECO:0000256" key="1">
    <source>
        <dbReference type="ARBA" id="ARBA00004123"/>
    </source>
</evidence>
<dbReference type="CDD" id="cd12148">
    <property type="entry name" value="fungal_TF_MHR"/>
    <property type="match status" value="1"/>
</dbReference>
<comment type="subcellular location">
    <subcellularLocation>
        <location evidence="1">Nucleus</location>
    </subcellularLocation>
</comment>